<evidence type="ECO:0000256" key="5">
    <source>
        <dbReference type="ARBA" id="ARBA00023163"/>
    </source>
</evidence>
<evidence type="ECO:0000259" key="6">
    <source>
        <dbReference type="Pfam" id="PF04542"/>
    </source>
</evidence>
<evidence type="ECO:0000256" key="2">
    <source>
        <dbReference type="ARBA" id="ARBA00023015"/>
    </source>
</evidence>
<dbReference type="PIR" id="D83727">
    <property type="entry name" value="D83727"/>
</dbReference>
<dbReference type="EMBL" id="BA000004">
    <property type="protein sequence ID" value="BAB04339.1"/>
    <property type="molecule type" value="Genomic_DNA"/>
</dbReference>
<feature type="domain" description="RNA polymerase sigma-70 region 2" evidence="6">
    <location>
        <begin position="19"/>
        <end position="84"/>
    </location>
</feature>
<dbReference type="InterPro" id="IPR014300">
    <property type="entry name" value="RNA_pol_sigma-V"/>
</dbReference>
<proteinExistence type="inferred from homology"/>
<dbReference type="Gene3D" id="1.10.10.10">
    <property type="entry name" value="Winged helix-like DNA-binding domain superfamily/Winged helix DNA-binding domain"/>
    <property type="match status" value="1"/>
</dbReference>
<dbReference type="Gene3D" id="1.10.1740.10">
    <property type="match status" value="1"/>
</dbReference>
<dbReference type="InterPro" id="IPR007627">
    <property type="entry name" value="RNA_pol_sigma70_r2"/>
</dbReference>
<dbReference type="InterPro" id="IPR013324">
    <property type="entry name" value="RNA_pol_sigma_r3/r4-like"/>
</dbReference>
<dbReference type="InterPro" id="IPR007630">
    <property type="entry name" value="RNA_pol_sigma70_r4"/>
</dbReference>
<dbReference type="InterPro" id="IPR013325">
    <property type="entry name" value="RNA_pol_sigma_r2"/>
</dbReference>
<dbReference type="NCBIfam" id="TIGR02954">
    <property type="entry name" value="Sig70_famx3"/>
    <property type="match status" value="1"/>
</dbReference>
<dbReference type="NCBIfam" id="TIGR02937">
    <property type="entry name" value="sigma70-ECF"/>
    <property type="match status" value="1"/>
</dbReference>
<evidence type="ECO:0000256" key="4">
    <source>
        <dbReference type="ARBA" id="ARBA00023125"/>
    </source>
</evidence>
<keyword evidence="9" id="KW-1185">Reference proteome</keyword>
<dbReference type="GO" id="GO:0006352">
    <property type="term" value="P:DNA-templated transcription initiation"/>
    <property type="evidence" value="ECO:0007669"/>
    <property type="project" value="InterPro"/>
</dbReference>
<dbReference type="AlphaFoldDB" id="Q9KF66"/>
<gene>
    <name evidence="8" type="primary">sigV</name>
</gene>
<comment type="similarity">
    <text evidence="1">Belongs to the sigma-70 factor family. ECF subfamily.</text>
</comment>
<dbReference type="SUPFAM" id="SSF88946">
    <property type="entry name" value="Sigma2 domain of RNA polymerase sigma factors"/>
    <property type="match status" value="1"/>
</dbReference>
<dbReference type="SUPFAM" id="SSF88659">
    <property type="entry name" value="Sigma3 and sigma4 domains of RNA polymerase sigma factors"/>
    <property type="match status" value="1"/>
</dbReference>
<dbReference type="InterPro" id="IPR039425">
    <property type="entry name" value="RNA_pol_sigma-70-like"/>
</dbReference>
<dbReference type="Pfam" id="PF04545">
    <property type="entry name" value="Sigma70_r4"/>
    <property type="match status" value="1"/>
</dbReference>
<dbReference type="PANTHER" id="PTHR43133">
    <property type="entry name" value="RNA POLYMERASE ECF-TYPE SIGMA FACTO"/>
    <property type="match status" value="1"/>
</dbReference>
<keyword evidence="5" id="KW-0804">Transcription</keyword>
<dbReference type="STRING" id="272558.gene:10726494"/>
<dbReference type="InterPro" id="IPR014284">
    <property type="entry name" value="RNA_pol_sigma-70_dom"/>
</dbReference>
<feature type="domain" description="RNA polymerase sigma-70 region 4" evidence="7">
    <location>
        <begin position="114"/>
        <end position="163"/>
    </location>
</feature>
<name>Q9KF66_HALH5</name>
<organism evidence="8 9">
    <name type="scientific">Halalkalibacterium halodurans (strain ATCC BAA-125 / DSM 18197 / FERM 7344 / JCM 9153 / C-125)</name>
    <name type="common">Bacillus halodurans</name>
    <dbReference type="NCBI Taxonomy" id="272558"/>
    <lineage>
        <taxon>Bacteria</taxon>
        <taxon>Bacillati</taxon>
        <taxon>Bacillota</taxon>
        <taxon>Bacilli</taxon>
        <taxon>Bacillales</taxon>
        <taxon>Bacillaceae</taxon>
        <taxon>Halalkalibacterium (ex Joshi et al. 2022)</taxon>
    </lineage>
</organism>
<keyword evidence="2" id="KW-0805">Transcription regulation</keyword>
<dbReference type="eggNOG" id="COG1595">
    <property type="taxonomic scope" value="Bacteria"/>
</dbReference>
<keyword evidence="4" id="KW-0238">DNA-binding</keyword>
<dbReference type="InterPro" id="IPR036388">
    <property type="entry name" value="WH-like_DNA-bd_sf"/>
</dbReference>
<sequence>MLPMVSLFKRLSRPPFEELVEKEKDKLYRVAFTYVRNEHDALDVVQEAVVKGYEAYDRIKHLDYFSSWMTRIVINTAIDLLRKGKDVIPFCPEKSQMNGWTETHIISRLDLFDVLSELKPEETTLLVLRYYHDFTILEIARFMNKPEGTIKAQLHRTLAKVRKRMEKGGDTYEQLWS</sequence>
<accession>Q9KF66</accession>
<evidence type="ECO:0000313" key="8">
    <source>
        <dbReference type="EMBL" id="BAB04339.1"/>
    </source>
</evidence>
<dbReference type="Proteomes" id="UP000001258">
    <property type="component" value="Chromosome"/>
</dbReference>
<dbReference type="Pfam" id="PF04542">
    <property type="entry name" value="Sigma70_r2"/>
    <property type="match status" value="1"/>
</dbReference>
<protein>
    <submittedName>
        <fullName evidence="8">RNA polymerase ECF-type sigma factor</fullName>
    </submittedName>
</protein>
<dbReference type="GO" id="GO:0003677">
    <property type="term" value="F:DNA binding"/>
    <property type="evidence" value="ECO:0007669"/>
    <property type="project" value="UniProtKB-KW"/>
</dbReference>
<dbReference type="KEGG" id="bha:BH0620"/>
<evidence type="ECO:0000259" key="7">
    <source>
        <dbReference type="Pfam" id="PF04545"/>
    </source>
</evidence>
<dbReference type="OrthoDB" id="9782703at2"/>
<dbReference type="GO" id="GO:0016987">
    <property type="term" value="F:sigma factor activity"/>
    <property type="evidence" value="ECO:0007669"/>
    <property type="project" value="UniProtKB-KW"/>
</dbReference>
<evidence type="ECO:0000313" key="9">
    <source>
        <dbReference type="Proteomes" id="UP000001258"/>
    </source>
</evidence>
<evidence type="ECO:0000256" key="3">
    <source>
        <dbReference type="ARBA" id="ARBA00023082"/>
    </source>
</evidence>
<keyword evidence="3" id="KW-0731">Sigma factor</keyword>
<evidence type="ECO:0000256" key="1">
    <source>
        <dbReference type="ARBA" id="ARBA00010641"/>
    </source>
</evidence>
<reference evidence="8 9" key="1">
    <citation type="journal article" date="2000" name="Nucleic Acids Res.">
        <title>Complete genome sequence of the alkaliphilic bacterium Bacillus halodurans and genomic sequence comparison with Bacillus subtilis.</title>
        <authorList>
            <person name="Takami H."/>
            <person name="Nakasone K."/>
            <person name="Takaki Y."/>
            <person name="Maeno G."/>
            <person name="Sasaki R."/>
            <person name="Masui N."/>
            <person name="Fuji F."/>
            <person name="Hirama C."/>
            <person name="Nakamura Y."/>
            <person name="Ogasawara N."/>
            <person name="Kuhara S."/>
            <person name="Horikoshi K."/>
        </authorList>
    </citation>
    <scope>NUCLEOTIDE SEQUENCE [LARGE SCALE GENOMIC DNA]</scope>
    <source>
        <strain evidence="9">ATCC BAA-125 / DSM 18197 / FERM 7344 / JCM 9153 / C-125</strain>
    </source>
</reference>
<dbReference type="HOGENOM" id="CLU_047691_3_1_9"/>
<dbReference type="CDD" id="cd06171">
    <property type="entry name" value="Sigma70_r4"/>
    <property type="match status" value="1"/>
</dbReference>
<dbReference type="PANTHER" id="PTHR43133:SF51">
    <property type="entry name" value="RNA POLYMERASE SIGMA FACTOR"/>
    <property type="match status" value="1"/>
</dbReference>